<dbReference type="PATRIC" id="fig|1348774.3.peg.332"/>
<name>A0A0G3XEC2_9SPHN</name>
<evidence type="ECO:0000313" key="1">
    <source>
        <dbReference type="EMBL" id="AKM08959.1"/>
    </source>
</evidence>
<keyword evidence="2" id="KW-1185">Reference proteome</keyword>
<dbReference type="EMBL" id="CP011770">
    <property type="protein sequence ID" value="AKM08959.1"/>
    <property type="molecule type" value="Genomic_DNA"/>
</dbReference>
<dbReference type="KEGG" id="cna:AB433_01570"/>
<protein>
    <submittedName>
        <fullName evidence="1">Uncharacterized protein</fullName>
    </submittedName>
</protein>
<proteinExistence type="predicted"/>
<dbReference type="STRING" id="1348774.AB433_01570"/>
<gene>
    <name evidence="1" type="ORF">AB433_01570</name>
</gene>
<sequence length="597" mass="64244">MADAAPEDAMIGDRRRHSFDATMLIRVSIVWLVVAVLLTASQFRNIASVSFPDGDDILRLLQVRDFLAGQSWFDVTQYRVAPPEGTPMHWTRLVDIPLLMVIVPLTLLLGAAGAELAAAIIVPLATLYLMFLLIGRMAWKLFDEEVTGLACLVAAMSASLLNQLRPMRIDHHGWQIICALVAVNALMARNARQGGWIAGVAMAAWLSISLEAIPLVAAIMAVGLWRWIRCWHDRVWLVSMLQSTFVVSLGIYLATRGIPYGASVCDAMAPAPLAAMGVLAIGATGLGHGSHRPISFTLLALGTLGLAAVAVEFALAPRCTGGTFAGLDPVTRDMWLANVTEGQPIWDNSLEFILLRIIPPIIALIALFHLARNSSDWLRNWHREYAFLVAMALVTGCLVSRTMVYAAALSAVPLGWQLKSWLRSIRTLRAQPGRQVAATAGIVMALAPAVPLSVLMLAVPSQAASSIAAPAAARCEIRAALPALGMQPARIMAPLDLGPRILVDSDHSVLATAHHRANTAIADTMRAFTGPDSTAHEVVSRRGIDYVVFCVGINESNAYSTLAPNGFAAHLQAGKLPDWLEQVPGENGEVIVLRVKR</sequence>
<dbReference type="AlphaFoldDB" id="A0A0G3XEC2"/>
<evidence type="ECO:0000313" key="2">
    <source>
        <dbReference type="Proteomes" id="UP000035287"/>
    </source>
</evidence>
<dbReference type="OrthoDB" id="1082056at2"/>
<reference evidence="1 2" key="1">
    <citation type="submission" date="2015-06" db="EMBL/GenBank/DDBJ databases">
        <authorList>
            <person name="Zeng Y."/>
            <person name="Huang Y."/>
        </authorList>
    </citation>
    <scope>NUCLEOTIDE SEQUENCE [LARGE SCALE GENOMIC DNA]</scope>
    <source>
        <strain evidence="1 2">PQ-2</strain>
    </source>
</reference>
<accession>A0A0G3XEC2</accession>
<dbReference type="Proteomes" id="UP000035287">
    <property type="component" value="Chromosome"/>
</dbReference>
<dbReference type="RefSeq" id="WP_047819655.1">
    <property type="nucleotide sequence ID" value="NZ_CP011770.1"/>
</dbReference>
<organism evidence="1 2">
    <name type="scientific">Croceicoccus naphthovorans</name>
    <dbReference type="NCBI Taxonomy" id="1348774"/>
    <lineage>
        <taxon>Bacteria</taxon>
        <taxon>Pseudomonadati</taxon>
        <taxon>Pseudomonadota</taxon>
        <taxon>Alphaproteobacteria</taxon>
        <taxon>Sphingomonadales</taxon>
        <taxon>Erythrobacteraceae</taxon>
        <taxon>Croceicoccus</taxon>
    </lineage>
</organism>